<dbReference type="Proteomes" id="UP000005446">
    <property type="component" value="Unassembled WGS sequence"/>
</dbReference>
<dbReference type="InParanoid" id="H0EX22"/>
<dbReference type="AlphaFoldDB" id="H0EX22"/>
<keyword evidence="3" id="KW-1185">Reference proteome</keyword>
<accession>H0EX22</accession>
<comment type="caution">
    <text evidence="2">The sequence shown here is derived from an EMBL/GenBank/DDBJ whole genome shotgun (WGS) entry which is preliminary data.</text>
</comment>
<keyword evidence="1" id="KW-1133">Transmembrane helix</keyword>
<evidence type="ECO:0000256" key="1">
    <source>
        <dbReference type="SAM" id="Phobius"/>
    </source>
</evidence>
<dbReference type="Gene3D" id="1.20.58.340">
    <property type="entry name" value="Magnesium transport protein CorA, transmembrane region"/>
    <property type="match status" value="1"/>
</dbReference>
<dbReference type="EMBL" id="AGUE01000215">
    <property type="protein sequence ID" value="EHK96947.1"/>
    <property type="molecule type" value="Genomic_DNA"/>
</dbReference>
<evidence type="ECO:0000313" key="3">
    <source>
        <dbReference type="Proteomes" id="UP000005446"/>
    </source>
</evidence>
<name>H0EX22_GLAL7</name>
<gene>
    <name evidence="2" type="ORF">M7I_7347</name>
</gene>
<keyword evidence="1" id="KW-0812">Transmembrane</keyword>
<protein>
    <submittedName>
        <fullName evidence="2">Uncharacterized protein</fullName>
    </submittedName>
</protein>
<dbReference type="OrthoDB" id="5396681at2759"/>
<dbReference type="HOGENOM" id="CLU_2061729_0_0_1"/>
<keyword evidence="1" id="KW-0472">Membrane</keyword>
<reference evidence="2 3" key="1">
    <citation type="journal article" date="2012" name="Eukaryot. Cell">
        <title>Genome sequence of the fungus Glarea lozoyensis: the first genome sequence of a species from the Helotiaceae family.</title>
        <authorList>
            <person name="Youssar L."/>
            <person name="Gruening B.A."/>
            <person name="Erxleben A."/>
            <person name="Guenther S."/>
            <person name="Huettel W."/>
        </authorList>
    </citation>
    <scope>NUCLEOTIDE SEQUENCE [LARGE SCALE GENOMIC DNA]</scope>
    <source>
        <strain evidence="3">ATCC 74030 / MF5533</strain>
    </source>
</reference>
<feature type="transmembrane region" description="Helical" evidence="1">
    <location>
        <begin position="20"/>
        <end position="42"/>
    </location>
</feature>
<organism evidence="2 3">
    <name type="scientific">Glarea lozoyensis (strain ATCC 74030 / MF5533)</name>
    <dbReference type="NCBI Taxonomy" id="1104152"/>
    <lineage>
        <taxon>Eukaryota</taxon>
        <taxon>Fungi</taxon>
        <taxon>Dikarya</taxon>
        <taxon>Ascomycota</taxon>
        <taxon>Pezizomycotina</taxon>
        <taxon>Leotiomycetes</taxon>
        <taxon>Helotiales</taxon>
        <taxon>Helotiaceae</taxon>
        <taxon>Glarea</taxon>
    </lineage>
</organism>
<evidence type="ECO:0000313" key="2">
    <source>
        <dbReference type="EMBL" id="EHK96947.1"/>
    </source>
</evidence>
<sequence>MEGLTRITVKISQASQREAIAMRIITVVTLLYLPATFVSTFFSTDIIKYQNPGGGDESTSDLNSQYMGSFSQVAMDRWLQVTVPLTILTILGAGKLPAENGFMGLVEGPRGELYNCHLA</sequence>
<proteinExistence type="predicted"/>